<gene>
    <name evidence="2" type="ordered locus">HFX_1729</name>
</gene>
<keyword evidence="1" id="KW-0812">Transmembrane</keyword>
<dbReference type="STRING" id="523841.HFX_1729"/>
<dbReference type="eggNOG" id="arCOG15107">
    <property type="taxonomic scope" value="Archaea"/>
</dbReference>
<evidence type="ECO:0000313" key="2">
    <source>
        <dbReference type="EMBL" id="AFK19435.1"/>
    </source>
</evidence>
<keyword evidence="1" id="KW-1133">Transmembrane helix</keyword>
<dbReference type="KEGG" id="hme:HFX_1729"/>
<evidence type="ECO:0000313" key="3">
    <source>
        <dbReference type="Proteomes" id="UP000006469"/>
    </source>
</evidence>
<dbReference type="HOGENOM" id="CLU_2730277_0_0_2"/>
<feature type="transmembrane region" description="Helical" evidence="1">
    <location>
        <begin position="38"/>
        <end position="59"/>
    </location>
</feature>
<name>I3R5C5_HALMT</name>
<reference evidence="2 3" key="1">
    <citation type="journal article" date="2012" name="J. Bacteriol.">
        <title>Complete genome sequence of the metabolically versatile halophilic archaeon Haloferax mediterranei, a poly(3-hydroxybutyrate-co-3-hydroxyvalerate) producer.</title>
        <authorList>
            <person name="Han J."/>
            <person name="Zhang F."/>
            <person name="Hou J."/>
            <person name="Liu X."/>
            <person name="Li M."/>
            <person name="Liu H."/>
            <person name="Cai L."/>
            <person name="Zhang B."/>
            <person name="Chen Y."/>
            <person name="Zhou J."/>
            <person name="Hu S."/>
            <person name="Xiang H."/>
        </authorList>
    </citation>
    <scope>NUCLEOTIDE SEQUENCE [LARGE SCALE GENOMIC DNA]</scope>
    <source>
        <strain evidence="3">ATCC 33500 / DSM 1411 / JCM 8866 / NBRC 14739 / NCIMB 2177 / R-4</strain>
    </source>
</reference>
<accession>I3R5C5</accession>
<sequence>MVTLNMKQNSLALAIAFGAVVVGLAVLLISEAAGASELIIAIGGGIALVGVGVLTAVVMRLPEPSGESGTAGEHEHEQMEA</sequence>
<feature type="transmembrane region" description="Helical" evidence="1">
    <location>
        <begin position="12"/>
        <end position="32"/>
    </location>
</feature>
<dbReference type="AlphaFoldDB" id="I3R5C5"/>
<dbReference type="EMBL" id="CP001868">
    <property type="protein sequence ID" value="AFK19435.1"/>
    <property type="molecule type" value="Genomic_DNA"/>
</dbReference>
<proteinExistence type="predicted"/>
<keyword evidence="1" id="KW-0472">Membrane</keyword>
<organism evidence="2 3">
    <name type="scientific">Haloferax mediterranei (strain ATCC 33500 / DSM 1411 / JCM 8866 / NBRC 14739 / NCIMB 2177 / R-4)</name>
    <name type="common">Halobacterium mediterranei</name>
    <dbReference type="NCBI Taxonomy" id="523841"/>
    <lineage>
        <taxon>Archaea</taxon>
        <taxon>Methanobacteriati</taxon>
        <taxon>Methanobacteriota</taxon>
        <taxon>Stenosarchaea group</taxon>
        <taxon>Halobacteria</taxon>
        <taxon>Halobacteriales</taxon>
        <taxon>Haloferacaceae</taxon>
        <taxon>Haloferax</taxon>
    </lineage>
</organism>
<protein>
    <submittedName>
        <fullName evidence="2">Uncharacterized protein</fullName>
    </submittedName>
</protein>
<dbReference type="Proteomes" id="UP000006469">
    <property type="component" value="Chromosome"/>
</dbReference>
<evidence type="ECO:0000256" key="1">
    <source>
        <dbReference type="SAM" id="Phobius"/>
    </source>
</evidence>